<evidence type="ECO:0000256" key="5">
    <source>
        <dbReference type="PIRSR" id="PIRSR000699-1"/>
    </source>
</evidence>
<keyword evidence="3 8" id="KW-0808">Transferase</keyword>
<evidence type="ECO:0000313" key="11">
    <source>
        <dbReference type="Proteomes" id="UP000199280"/>
    </source>
</evidence>
<keyword evidence="2" id="KW-0762">Sugar transport</keyword>
<sequence>MEDEEKIIMQLIIHGGDARAFSMKAIQAAEKGEFTEANQLMGEARTSLNKAHDLQTTIIQEEIRGKSTSTTLLMVHAQDHVMNAMTVRDLAEHLIQLREEVHLFRAHKMSQEGIA</sequence>
<dbReference type="Gene3D" id="1.20.58.80">
    <property type="entry name" value="Phosphotransferase system, lactose/cellobiose-type IIA subunit"/>
    <property type="match status" value="1"/>
</dbReference>
<feature type="modified residue" description="Phosphohistidine; by HPr" evidence="7">
    <location>
        <position position="76"/>
    </location>
</feature>
<reference evidence="9 11" key="2">
    <citation type="submission" date="2016-10" db="EMBL/GenBank/DDBJ databases">
        <authorList>
            <person name="Varghese N."/>
            <person name="Submissions S."/>
        </authorList>
    </citation>
    <scope>NUCLEOTIDE SEQUENCE [LARGE SCALE GENOMIC DNA]</scope>
    <source>
        <strain evidence="9 11">DSM 22150</strain>
    </source>
</reference>
<gene>
    <name evidence="9" type="ORF">SAMN05216375_13118</name>
    <name evidence="8" type="ORF">TR210_2340</name>
</gene>
<feature type="active site" description="Tele-phosphohistidine intermediate" evidence="5">
    <location>
        <position position="76"/>
    </location>
</feature>
<dbReference type="InterPro" id="IPR036542">
    <property type="entry name" value="PTS_IIA_lac/cel_sf"/>
</dbReference>
<dbReference type="PIRSF" id="PIRSF000699">
    <property type="entry name" value="PTS_IILac_III"/>
    <property type="match status" value="1"/>
</dbReference>
<evidence type="ECO:0000256" key="4">
    <source>
        <dbReference type="ARBA" id="ARBA00022683"/>
    </source>
</evidence>
<dbReference type="GO" id="GO:0009401">
    <property type="term" value="P:phosphoenolpyruvate-dependent sugar phosphotransferase system"/>
    <property type="evidence" value="ECO:0007669"/>
    <property type="project" value="UniProtKB-KW"/>
</dbReference>
<dbReference type="CDD" id="cd00215">
    <property type="entry name" value="PTS_IIA_lac"/>
    <property type="match status" value="1"/>
</dbReference>
<reference evidence="8 10" key="1">
    <citation type="submission" date="2016-02" db="EMBL/GenBank/DDBJ databases">
        <authorList>
            <person name="Wen L."/>
            <person name="He K."/>
            <person name="Yang H."/>
        </authorList>
    </citation>
    <scope>NUCLEOTIDE SEQUENCE [LARGE SCALE GENOMIC DNA]</scope>
    <source>
        <strain evidence="8">Trichococcus_R210</strain>
    </source>
</reference>
<dbReference type="GO" id="GO:0046872">
    <property type="term" value="F:metal ion binding"/>
    <property type="evidence" value="ECO:0007669"/>
    <property type="project" value="UniProtKB-KW"/>
</dbReference>
<organism evidence="8 10">
    <name type="scientific">Trichococcus ilyis</name>
    <dbReference type="NCBI Taxonomy" id="640938"/>
    <lineage>
        <taxon>Bacteria</taxon>
        <taxon>Bacillati</taxon>
        <taxon>Bacillota</taxon>
        <taxon>Bacilli</taxon>
        <taxon>Lactobacillales</taxon>
        <taxon>Carnobacteriaceae</taxon>
        <taxon>Trichococcus</taxon>
    </lineage>
</organism>
<evidence type="ECO:0000256" key="1">
    <source>
        <dbReference type="ARBA" id="ARBA00022448"/>
    </source>
</evidence>
<evidence type="ECO:0000313" key="10">
    <source>
        <dbReference type="Proteomes" id="UP000076878"/>
    </source>
</evidence>
<keyword evidence="1" id="KW-0813">Transport</keyword>
<dbReference type="Pfam" id="PF02255">
    <property type="entry name" value="PTS_IIA"/>
    <property type="match status" value="1"/>
</dbReference>
<evidence type="ECO:0000256" key="3">
    <source>
        <dbReference type="ARBA" id="ARBA00022679"/>
    </source>
</evidence>
<dbReference type="AlphaFoldDB" id="A0A143Z6D4"/>
<dbReference type="Proteomes" id="UP000076878">
    <property type="component" value="Unassembled WGS sequence"/>
</dbReference>
<dbReference type="Proteomes" id="UP000199280">
    <property type="component" value="Unassembled WGS sequence"/>
</dbReference>
<keyword evidence="4" id="KW-0598">Phosphotransferase system</keyword>
<evidence type="ECO:0000256" key="2">
    <source>
        <dbReference type="ARBA" id="ARBA00022597"/>
    </source>
</evidence>
<keyword evidence="6" id="KW-0479">Metal-binding</keyword>
<dbReference type="EMBL" id="FJNB01000020">
    <property type="protein sequence ID" value="CZR06652.1"/>
    <property type="molecule type" value="Genomic_DNA"/>
</dbReference>
<dbReference type="InterPro" id="IPR003188">
    <property type="entry name" value="PTS_IIA_lac/cel"/>
</dbReference>
<feature type="binding site" evidence="6">
    <location>
        <position position="79"/>
    </location>
    <ligand>
        <name>Mg(2+)</name>
        <dbReference type="ChEBI" id="CHEBI:18420"/>
        <note>ligand shared between all trimeric partners</note>
    </ligand>
</feature>
<dbReference type="PROSITE" id="PS51095">
    <property type="entry name" value="PTS_EIIA_TYPE_3"/>
    <property type="match status" value="1"/>
</dbReference>
<keyword evidence="6" id="KW-0460">Magnesium</keyword>
<evidence type="ECO:0000256" key="6">
    <source>
        <dbReference type="PIRSR" id="PIRSR000699-2"/>
    </source>
</evidence>
<dbReference type="RefSeq" id="WP_239420591.1">
    <property type="nucleotide sequence ID" value="NZ_FJNB01000020.1"/>
</dbReference>
<comment type="cofactor">
    <cofactor evidence="6">
        <name>Mg(2+)</name>
        <dbReference type="ChEBI" id="CHEBI:18420"/>
    </cofactor>
    <text evidence="6">Binds 1 Mg(2+) ion per trimer.</text>
</comment>
<dbReference type="SUPFAM" id="SSF46973">
    <property type="entry name" value="Enzyme IIa from lactose specific PTS, IIa-lac"/>
    <property type="match status" value="1"/>
</dbReference>
<dbReference type="PANTHER" id="PTHR34382:SF7">
    <property type="entry name" value="PTS SYSTEM N,N'-DIACETYLCHITOBIOSE-SPECIFIC EIIA COMPONENT"/>
    <property type="match status" value="1"/>
</dbReference>
<protein>
    <submittedName>
        <fullName evidence="9">PTS system, cellobiose-specific IIA component</fullName>
    </submittedName>
    <submittedName>
        <fullName evidence="8">Phosphotransferase system lactose/cellobiose-specific iia subunit</fullName>
    </submittedName>
</protein>
<evidence type="ECO:0000313" key="9">
    <source>
        <dbReference type="EMBL" id="SEJ85015.1"/>
    </source>
</evidence>
<evidence type="ECO:0000313" key="8">
    <source>
        <dbReference type="EMBL" id="CZR06652.1"/>
    </source>
</evidence>
<dbReference type="EMBL" id="FNYT01000031">
    <property type="protein sequence ID" value="SEJ85015.1"/>
    <property type="molecule type" value="Genomic_DNA"/>
</dbReference>
<dbReference type="GO" id="GO:0016740">
    <property type="term" value="F:transferase activity"/>
    <property type="evidence" value="ECO:0007669"/>
    <property type="project" value="UniProtKB-KW"/>
</dbReference>
<evidence type="ECO:0000256" key="7">
    <source>
        <dbReference type="PROSITE-ProRule" id="PRU00418"/>
    </source>
</evidence>
<dbReference type="PANTHER" id="PTHR34382">
    <property type="entry name" value="PTS SYSTEM N,N'-DIACETYLCHITOBIOSE-SPECIFIC EIIA COMPONENT"/>
    <property type="match status" value="1"/>
</dbReference>
<accession>A0A143Z6D4</accession>
<dbReference type="STRING" id="640938.TR210_2340"/>
<keyword evidence="11" id="KW-1185">Reference proteome</keyword>
<proteinExistence type="predicted"/>
<name>A0A143Z6D4_9LACT</name>